<dbReference type="OrthoDB" id="999727at2759"/>
<dbReference type="GO" id="GO:0003676">
    <property type="term" value="F:nucleic acid binding"/>
    <property type="evidence" value="ECO:0007669"/>
    <property type="project" value="InterPro"/>
</dbReference>
<sequence length="73" mass="8637">MLRCCVLEFEGNWEKYLPLVEFSYNNSFQSSIKMAPYEALYGRKCRTLLVDLIKEIEEKVKIIRNCLKVASDR</sequence>
<comment type="caution">
    <text evidence="1">The sequence shown here is derived from an EMBL/GenBank/DDBJ whole genome shotgun (WGS) entry which is preliminary data.</text>
</comment>
<reference evidence="2" key="1">
    <citation type="journal article" date="2019" name="Plant Biotechnol. J.">
        <title>Genome sequencing of the Australian wild diploid species Gossypium australe highlights disease resistance and delayed gland morphogenesis.</title>
        <authorList>
            <person name="Cai Y."/>
            <person name="Cai X."/>
            <person name="Wang Q."/>
            <person name="Wang P."/>
            <person name="Zhang Y."/>
            <person name="Cai C."/>
            <person name="Xu Y."/>
            <person name="Wang K."/>
            <person name="Zhou Z."/>
            <person name="Wang C."/>
            <person name="Geng S."/>
            <person name="Li B."/>
            <person name="Dong Q."/>
            <person name="Hou Y."/>
            <person name="Wang H."/>
            <person name="Ai P."/>
            <person name="Liu Z."/>
            <person name="Yi F."/>
            <person name="Sun M."/>
            <person name="An G."/>
            <person name="Cheng J."/>
            <person name="Zhang Y."/>
            <person name="Shi Q."/>
            <person name="Xie Y."/>
            <person name="Shi X."/>
            <person name="Chang Y."/>
            <person name="Huang F."/>
            <person name="Chen Y."/>
            <person name="Hong S."/>
            <person name="Mi L."/>
            <person name="Sun Q."/>
            <person name="Zhang L."/>
            <person name="Zhou B."/>
            <person name="Peng R."/>
            <person name="Zhang X."/>
            <person name="Liu F."/>
        </authorList>
    </citation>
    <scope>NUCLEOTIDE SEQUENCE [LARGE SCALE GENOMIC DNA]</scope>
    <source>
        <strain evidence="2">cv. PA1801</strain>
    </source>
</reference>
<dbReference type="PANTHER" id="PTHR45835:SF99">
    <property type="entry name" value="CHROMO DOMAIN-CONTAINING PROTEIN-RELATED"/>
    <property type="match status" value="1"/>
</dbReference>
<keyword evidence="2" id="KW-1185">Reference proteome</keyword>
<name>A0A5B6WGJ5_9ROSI</name>
<gene>
    <name evidence="1" type="ORF">EPI10_021306</name>
</gene>
<dbReference type="Gene3D" id="3.30.420.10">
    <property type="entry name" value="Ribonuclease H-like superfamily/Ribonuclease H"/>
    <property type="match status" value="1"/>
</dbReference>
<dbReference type="Proteomes" id="UP000325315">
    <property type="component" value="Unassembled WGS sequence"/>
</dbReference>
<dbReference type="SUPFAM" id="SSF53098">
    <property type="entry name" value="Ribonuclease H-like"/>
    <property type="match status" value="1"/>
</dbReference>
<dbReference type="PANTHER" id="PTHR45835">
    <property type="entry name" value="YALI0A06105P"/>
    <property type="match status" value="1"/>
</dbReference>
<proteinExistence type="predicted"/>
<dbReference type="InterPro" id="IPR036397">
    <property type="entry name" value="RNaseH_sf"/>
</dbReference>
<organism evidence="1 2">
    <name type="scientific">Gossypium australe</name>
    <dbReference type="NCBI Taxonomy" id="47621"/>
    <lineage>
        <taxon>Eukaryota</taxon>
        <taxon>Viridiplantae</taxon>
        <taxon>Streptophyta</taxon>
        <taxon>Embryophyta</taxon>
        <taxon>Tracheophyta</taxon>
        <taxon>Spermatophyta</taxon>
        <taxon>Magnoliopsida</taxon>
        <taxon>eudicotyledons</taxon>
        <taxon>Gunneridae</taxon>
        <taxon>Pentapetalae</taxon>
        <taxon>rosids</taxon>
        <taxon>malvids</taxon>
        <taxon>Malvales</taxon>
        <taxon>Malvaceae</taxon>
        <taxon>Malvoideae</taxon>
        <taxon>Gossypium</taxon>
    </lineage>
</organism>
<dbReference type="AlphaFoldDB" id="A0A5B6WGJ5"/>
<accession>A0A5B6WGJ5</accession>
<dbReference type="InterPro" id="IPR012337">
    <property type="entry name" value="RNaseH-like_sf"/>
</dbReference>
<dbReference type="EMBL" id="SMMG02000003">
    <property type="protein sequence ID" value="KAA3480899.1"/>
    <property type="molecule type" value="Genomic_DNA"/>
</dbReference>
<evidence type="ECO:0000313" key="1">
    <source>
        <dbReference type="EMBL" id="KAA3480899.1"/>
    </source>
</evidence>
<evidence type="ECO:0000313" key="2">
    <source>
        <dbReference type="Proteomes" id="UP000325315"/>
    </source>
</evidence>
<protein>
    <submittedName>
        <fullName evidence="1">Taxadiene 5-alpha hydroxylase</fullName>
    </submittedName>
</protein>